<keyword evidence="2" id="KW-1185">Reference proteome</keyword>
<dbReference type="EMBL" id="JAUESC010000004">
    <property type="protein sequence ID" value="KAK0596982.1"/>
    <property type="molecule type" value="Genomic_DNA"/>
</dbReference>
<dbReference type="InterPro" id="IPR052592">
    <property type="entry name" value="LRR-RLK"/>
</dbReference>
<comment type="caution">
    <text evidence="1">The sequence shown here is derived from an EMBL/GenBank/DDBJ whole genome shotgun (WGS) entry which is preliminary data.</text>
</comment>
<sequence>MFSQNECKLVMLSPMICSLNIHRDERNYMAYGLGYKRKMAKVFGISPFGRMYRGTGRSLYSVCVGVGSLVLTRFGLYSQLGGRIPEEIGNSKLLTLIALDGNLLTGPIPASLGNLSSLSIPRAAVNQLTGQIPANIGTLNNLTDVRLFANKLTGLVPEELGNLSSLTVLHLAENNFYGHLPQEVCRGGTIYLAENNYFCIIHNH</sequence>
<evidence type="ECO:0000313" key="1">
    <source>
        <dbReference type="EMBL" id="KAK0596982.1"/>
    </source>
</evidence>
<dbReference type="Gene3D" id="3.80.10.10">
    <property type="entry name" value="Ribonuclease Inhibitor"/>
    <property type="match status" value="1"/>
</dbReference>
<dbReference type="FunFam" id="3.80.10.10:FF:000221">
    <property type="entry name" value="Leucine-rich repeat receptor-like protein kinase PXL1"/>
    <property type="match status" value="1"/>
</dbReference>
<evidence type="ECO:0000313" key="2">
    <source>
        <dbReference type="Proteomes" id="UP001168877"/>
    </source>
</evidence>
<dbReference type="PANTHER" id="PTHR48054">
    <property type="entry name" value="RECEPTOR KINASE-LIKE PROTEIN XA21"/>
    <property type="match status" value="1"/>
</dbReference>
<dbReference type="Proteomes" id="UP001168877">
    <property type="component" value="Unassembled WGS sequence"/>
</dbReference>
<organism evidence="1 2">
    <name type="scientific">Acer saccharum</name>
    <name type="common">Sugar maple</name>
    <dbReference type="NCBI Taxonomy" id="4024"/>
    <lineage>
        <taxon>Eukaryota</taxon>
        <taxon>Viridiplantae</taxon>
        <taxon>Streptophyta</taxon>
        <taxon>Embryophyta</taxon>
        <taxon>Tracheophyta</taxon>
        <taxon>Spermatophyta</taxon>
        <taxon>Magnoliopsida</taxon>
        <taxon>eudicotyledons</taxon>
        <taxon>Gunneridae</taxon>
        <taxon>Pentapetalae</taxon>
        <taxon>rosids</taxon>
        <taxon>malvids</taxon>
        <taxon>Sapindales</taxon>
        <taxon>Sapindaceae</taxon>
        <taxon>Hippocastanoideae</taxon>
        <taxon>Acereae</taxon>
        <taxon>Acer</taxon>
    </lineage>
</organism>
<protein>
    <submittedName>
        <fullName evidence="1">Uncharacterized protein</fullName>
    </submittedName>
</protein>
<gene>
    <name evidence="1" type="ORF">LWI29_020686</name>
</gene>
<dbReference type="SUPFAM" id="SSF52058">
    <property type="entry name" value="L domain-like"/>
    <property type="match status" value="1"/>
</dbReference>
<reference evidence="1" key="1">
    <citation type="journal article" date="2022" name="Plant J.">
        <title>Strategies of tolerance reflected in two North American maple genomes.</title>
        <authorList>
            <person name="McEvoy S.L."/>
            <person name="Sezen U.U."/>
            <person name="Trouern-Trend A."/>
            <person name="McMahon S.M."/>
            <person name="Schaberg P.G."/>
            <person name="Yang J."/>
            <person name="Wegrzyn J.L."/>
            <person name="Swenson N.G."/>
        </authorList>
    </citation>
    <scope>NUCLEOTIDE SEQUENCE</scope>
    <source>
        <strain evidence="1">NS2018</strain>
    </source>
</reference>
<dbReference type="PANTHER" id="PTHR48054:SF82">
    <property type="entry name" value="LRR RECEPTOR-LIKE SERINE_THREONINE-PROTEIN KINASE FLS2"/>
    <property type="match status" value="1"/>
</dbReference>
<dbReference type="InterPro" id="IPR032675">
    <property type="entry name" value="LRR_dom_sf"/>
</dbReference>
<reference evidence="1" key="2">
    <citation type="submission" date="2023-06" db="EMBL/GenBank/DDBJ databases">
        <authorList>
            <person name="Swenson N.G."/>
            <person name="Wegrzyn J.L."/>
            <person name="Mcevoy S.L."/>
        </authorList>
    </citation>
    <scope>NUCLEOTIDE SEQUENCE</scope>
    <source>
        <strain evidence="1">NS2018</strain>
        <tissue evidence="1">Leaf</tissue>
    </source>
</reference>
<name>A0AA39VXS7_ACESA</name>
<dbReference type="AlphaFoldDB" id="A0AA39VXS7"/>
<proteinExistence type="predicted"/>
<accession>A0AA39VXS7</accession>